<dbReference type="InterPro" id="IPR006143">
    <property type="entry name" value="RND_pump_MFP"/>
</dbReference>
<dbReference type="PROSITE" id="PS51257">
    <property type="entry name" value="PROKAR_LIPOPROTEIN"/>
    <property type="match status" value="1"/>
</dbReference>
<dbReference type="SUPFAM" id="SSF111369">
    <property type="entry name" value="HlyD-like secretion proteins"/>
    <property type="match status" value="1"/>
</dbReference>
<dbReference type="NCBIfam" id="TIGR01730">
    <property type="entry name" value="RND_mfp"/>
    <property type="match status" value="1"/>
</dbReference>
<dbReference type="PANTHER" id="PTHR30097:SF4">
    <property type="entry name" value="SLR6042 PROTEIN"/>
    <property type="match status" value="1"/>
</dbReference>
<dbReference type="InterPro" id="IPR058647">
    <property type="entry name" value="BSH_CzcB-like"/>
</dbReference>
<dbReference type="AlphaFoldDB" id="A0A0F9UM95"/>
<feature type="domain" description="CzcB-like barrel-sandwich hybrid" evidence="3">
    <location>
        <begin position="90"/>
        <end position="236"/>
    </location>
</feature>
<name>A0A0F9UM95_9ZZZZ</name>
<dbReference type="Gene3D" id="2.40.30.170">
    <property type="match status" value="1"/>
</dbReference>
<keyword evidence="1" id="KW-0813">Transport</keyword>
<evidence type="ECO:0000256" key="2">
    <source>
        <dbReference type="SAM" id="MobiDB-lite"/>
    </source>
</evidence>
<reference evidence="4" key="1">
    <citation type="journal article" date="2015" name="Nature">
        <title>Complex archaea that bridge the gap between prokaryotes and eukaryotes.</title>
        <authorList>
            <person name="Spang A."/>
            <person name="Saw J.H."/>
            <person name="Jorgensen S.L."/>
            <person name="Zaremba-Niedzwiedzka K."/>
            <person name="Martijn J."/>
            <person name="Lind A.E."/>
            <person name="van Eijk R."/>
            <person name="Schleper C."/>
            <person name="Guy L."/>
            <person name="Ettema T.J."/>
        </authorList>
    </citation>
    <scope>NUCLEOTIDE SEQUENCE</scope>
</reference>
<dbReference type="GO" id="GO:0022857">
    <property type="term" value="F:transmembrane transporter activity"/>
    <property type="evidence" value="ECO:0007669"/>
    <property type="project" value="InterPro"/>
</dbReference>
<protein>
    <recommendedName>
        <fullName evidence="3">CzcB-like barrel-sandwich hybrid domain-containing protein</fullName>
    </recommendedName>
</protein>
<comment type="caution">
    <text evidence="4">The sequence shown here is derived from an EMBL/GenBank/DDBJ whole genome shotgun (WGS) entry which is preliminary data.</text>
</comment>
<dbReference type="GO" id="GO:0060003">
    <property type="term" value="P:copper ion export"/>
    <property type="evidence" value="ECO:0007669"/>
    <property type="project" value="TreeGrafter"/>
</dbReference>
<dbReference type="PANTHER" id="PTHR30097">
    <property type="entry name" value="CATION EFFLUX SYSTEM PROTEIN CUSB"/>
    <property type="match status" value="1"/>
</dbReference>
<feature type="region of interest" description="Disordered" evidence="2">
    <location>
        <begin position="28"/>
        <end position="47"/>
    </location>
</feature>
<dbReference type="InterPro" id="IPR051909">
    <property type="entry name" value="MFP_Cation_Efflux"/>
</dbReference>
<evidence type="ECO:0000259" key="3">
    <source>
        <dbReference type="Pfam" id="PF25973"/>
    </source>
</evidence>
<dbReference type="EMBL" id="LAZR01000629">
    <property type="protein sequence ID" value="KKN62316.1"/>
    <property type="molecule type" value="Genomic_DNA"/>
</dbReference>
<evidence type="ECO:0000313" key="4">
    <source>
        <dbReference type="EMBL" id="KKN62316.1"/>
    </source>
</evidence>
<dbReference type="GO" id="GO:0015679">
    <property type="term" value="P:plasma membrane copper ion transport"/>
    <property type="evidence" value="ECO:0007669"/>
    <property type="project" value="TreeGrafter"/>
</dbReference>
<dbReference type="Gene3D" id="1.10.287.470">
    <property type="entry name" value="Helix hairpin bin"/>
    <property type="match status" value="1"/>
</dbReference>
<dbReference type="Pfam" id="PF25973">
    <property type="entry name" value="BSH_CzcB"/>
    <property type="match status" value="1"/>
</dbReference>
<organism evidence="4">
    <name type="scientific">marine sediment metagenome</name>
    <dbReference type="NCBI Taxonomy" id="412755"/>
    <lineage>
        <taxon>unclassified sequences</taxon>
        <taxon>metagenomes</taxon>
        <taxon>ecological metagenomes</taxon>
    </lineage>
</organism>
<dbReference type="Gene3D" id="2.40.50.100">
    <property type="match status" value="1"/>
</dbReference>
<proteinExistence type="predicted"/>
<gene>
    <name evidence="4" type="ORF">LCGC14_0513300</name>
</gene>
<evidence type="ECO:0000256" key="1">
    <source>
        <dbReference type="ARBA" id="ARBA00022448"/>
    </source>
</evidence>
<feature type="compositionally biased region" description="Basic and acidic residues" evidence="2">
    <location>
        <begin position="28"/>
        <end position="42"/>
    </location>
</feature>
<dbReference type="GO" id="GO:0030313">
    <property type="term" value="C:cell envelope"/>
    <property type="evidence" value="ECO:0007669"/>
    <property type="project" value="TreeGrafter"/>
</dbReference>
<accession>A0A0F9UM95</accession>
<dbReference type="GO" id="GO:0016020">
    <property type="term" value="C:membrane"/>
    <property type="evidence" value="ECO:0007669"/>
    <property type="project" value="InterPro"/>
</dbReference>
<sequence>MKIKFNTKISLLILSTLLMVACGNTDSEKMESSEESSMKEEQPVATETKQITFTKDQYNLAEIETGAIEMRNLSNIIKLNGTIDVEPESMASVSAPLGGYLKTAGRLPGEAIKKGQVLATIENPEFIQIQQGYLESLSRLQFLEEEFNRQKKLREEDINSAKTFQQVSSDYKITQGRVKAYEQQLALAGIRRSSVQNGNITRTANLYAPISGFIKASNVNIGDYVSPQDVLFELVDLNDIHLALNAFERDLGKLEIGQTVKFSLSDDNTFNRTAEIFLIGKATGNDRMTPVHCHIKQEDQTGLLPGMYVKAWVESGTNKQNSIPSAALVQYEGKDFVILQTEETDNGYRFKLEQVKKGIEQEGYTAITFADGATVQNFKPVVKNAYSILSALRNSEEEE</sequence>